<evidence type="ECO:0000313" key="2">
    <source>
        <dbReference type="Proteomes" id="UP000366872"/>
    </source>
</evidence>
<gene>
    <name evidence="1" type="ORF">PDESU_05514</name>
</gene>
<accession>A0A6C2U9Z3</accession>
<protein>
    <submittedName>
        <fullName evidence="1">Uncharacterized protein</fullName>
    </submittedName>
</protein>
<proteinExistence type="predicted"/>
<sequence length="82" mass="9189">MSKSKKNQSAATEAVKSEYRPLLLELEVDVYDLDHYVIRELDEGDEYTCTSLEQLRNTVEALTDHVIGNSDRICGSIALGDL</sequence>
<evidence type="ECO:0000313" key="1">
    <source>
        <dbReference type="EMBL" id="VGO16922.1"/>
    </source>
</evidence>
<name>A0A6C2U9Z3_PONDE</name>
<reference evidence="1 2" key="1">
    <citation type="submission" date="2019-04" db="EMBL/GenBank/DDBJ databases">
        <authorList>
            <person name="Van Vliet M D."/>
        </authorList>
    </citation>
    <scope>NUCLEOTIDE SEQUENCE [LARGE SCALE GENOMIC DNA]</scope>
    <source>
        <strain evidence="1 2">F1</strain>
    </source>
</reference>
<keyword evidence="2" id="KW-1185">Reference proteome</keyword>
<dbReference type="EMBL" id="CAAHFG010000004">
    <property type="protein sequence ID" value="VGO16922.1"/>
    <property type="molecule type" value="Genomic_DNA"/>
</dbReference>
<dbReference type="RefSeq" id="WP_136082434.1">
    <property type="nucleotide sequence ID" value="NZ_CAAHFG010000004.1"/>
</dbReference>
<dbReference type="AlphaFoldDB" id="A0A6C2U9Z3"/>
<organism evidence="1 2">
    <name type="scientific">Pontiella desulfatans</name>
    <dbReference type="NCBI Taxonomy" id="2750659"/>
    <lineage>
        <taxon>Bacteria</taxon>
        <taxon>Pseudomonadati</taxon>
        <taxon>Kiritimatiellota</taxon>
        <taxon>Kiritimatiellia</taxon>
        <taxon>Kiritimatiellales</taxon>
        <taxon>Pontiellaceae</taxon>
        <taxon>Pontiella</taxon>
    </lineage>
</organism>
<dbReference type="Proteomes" id="UP000366872">
    <property type="component" value="Unassembled WGS sequence"/>
</dbReference>